<protein>
    <recommendedName>
        <fullName evidence="3">histidine kinase</fullName>
        <ecNumber evidence="3">2.7.13.3</ecNumber>
    </recommendedName>
</protein>
<evidence type="ECO:0000256" key="6">
    <source>
        <dbReference type="ARBA" id="ARBA00022692"/>
    </source>
</evidence>
<keyword evidence="6 11" id="KW-0812">Transmembrane</keyword>
<feature type="transmembrane region" description="Helical" evidence="11">
    <location>
        <begin position="165"/>
        <end position="186"/>
    </location>
</feature>
<feature type="domain" description="Histidine kinase" evidence="12">
    <location>
        <begin position="245"/>
        <end position="456"/>
    </location>
</feature>
<keyword evidence="4" id="KW-0597">Phosphoprotein</keyword>
<dbReference type="SMART" id="SM00387">
    <property type="entry name" value="HATPase_c"/>
    <property type="match status" value="1"/>
</dbReference>
<dbReference type="InterPro" id="IPR003660">
    <property type="entry name" value="HAMP_dom"/>
</dbReference>
<evidence type="ECO:0000259" key="13">
    <source>
        <dbReference type="PROSITE" id="PS50885"/>
    </source>
</evidence>
<dbReference type="InterPro" id="IPR050428">
    <property type="entry name" value="TCS_sensor_his_kinase"/>
</dbReference>
<evidence type="ECO:0000256" key="3">
    <source>
        <dbReference type="ARBA" id="ARBA00012438"/>
    </source>
</evidence>
<dbReference type="SUPFAM" id="SSF55874">
    <property type="entry name" value="ATPase domain of HSP90 chaperone/DNA topoisomerase II/histidine kinase"/>
    <property type="match status" value="1"/>
</dbReference>
<dbReference type="InterPro" id="IPR003661">
    <property type="entry name" value="HisK_dim/P_dom"/>
</dbReference>
<comment type="catalytic activity">
    <reaction evidence="1">
        <text>ATP + protein L-histidine = ADP + protein N-phospho-L-histidine.</text>
        <dbReference type="EC" id="2.7.13.3"/>
    </reaction>
</comment>
<dbReference type="OrthoDB" id="9815202at2"/>
<evidence type="ECO:0000256" key="2">
    <source>
        <dbReference type="ARBA" id="ARBA00004370"/>
    </source>
</evidence>
<accession>A0A1T5DXE2</accession>
<dbReference type="Pfam" id="PF00512">
    <property type="entry name" value="HisKA"/>
    <property type="match status" value="1"/>
</dbReference>
<keyword evidence="9" id="KW-0902">Two-component regulatory system</keyword>
<dbReference type="SMART" id="SM00304">
    <property type="entry name" value="HAMP"/>
    <property type="match status" value="1"/>
</dbReference>
<evidence type="ECO:0000313" key="14">
    <source>
        <dbReference type="EMBL" id="SKB76341.1"/>
    </source>
</evidence>
<dbReference type="SUPFAM" id="SSF158472">
    <property type="entry name" value="HAMP domain-like"/>
    <property type="match status" value="1"/>
</dbReference>
<dbReference type="CDD" id="cd06225">
    <property type="entry name" value="HAMP"/>
    <property type="match status" value="1"/>
</dbReference>
<reference evidence="15" key="1">
    <citation type="submission" date="2017-02" db="EMBL/GenBank/DDBJ databases">
        <authorList>
            <person name="Varghese N."/>
            <person name="Submissions S."/>
        </authorList>
    </citation>
    <scope>NUCLEOTIDE SEQUENCE [LARGE SCALE GENOMIC DNA]</scope>
    <source>
        <strain evidence="15">R11H</strain>
    </source>
</reference>
<dbReference type="Gene3D" id="3.30.565.10">
    <property type="entry name" value="Histidine kinase-like ATPase, C-terminal domain"/>
    <property type="match status" value="1"/>
</dbReference>
<dbReference type="PANTHER" id="PTHR45436:SF8">
    <property type="entry name" value="HISTIDINE KINASE"/>
    <property type="match status" value="1"/>
</dbReference>
<organism evidence="14 15">
    <name type="scientific">Sphingopyxis flava</name>
    <dbReference type="NCBI Taxonomy" id="1507287"/>
    <lineage>
        <taxon>Bacteria</taxon>
        <taxon>Pseudomonadati</taxon>
        <taxon>Pseudomonadota</taxon>
        <taxon>Alphaproteobacteria</taxon>
        <taxon>Sphingomonadales</taxon>
        <taxon>Sphingomonadaceae</taxon>
        <taxon>Sphingopyxis</taxon>
    </lineage>
</organism>
<evidence type="ECO:0000256" key="11">
    <source>
        <dbReference type="SAM" id="Phobius"/>
    </source>
</evidence>
<dbReference type="GO" id="GO:0005886">
    <property type="term" value="C:plasma membrane"/>
    <property type="evidence" value="ECO:0007669"/>
    <property type="project" value="TreeGrafter"/>
</dbReference>
<gene>
    <name evidence="14" type="ORF">SAMN06295937_101730</name>
</gene>
<dbReference type="CDD" id="cd00082">
    <property type="entry name" value="HisKA"/>
    <property type="match status" value="1"/>
</dbReference>
<dbReference type="EC" id="2.7.13.3" evidence="3"/>
<dbReference type="PROSITE" id="PS50109">
    <property type="entry name" value="HIS_KIN"/>
    <property type="match status" value="1"/>
</dbReference>
<evidence type="ECO:0000259" key="12">
    <source>
        <dbReference type="PROSITE" id="PS50109"/>
    </source>
</evidence>
<dbReference type="Gene3D" id="6.10.340.10">
    <property type="match status" value="1"/>
</dbReference>
<dbReference type="SUPFAM" id="SSF47384">
    <property type="entry name" value="Homodimeric domain of signal transducing histidine kinase"/>
    <property type="match status" value="1"/>
</dbReference>
<dbReference type="Gene3D" id="1.10.287.130">
    <property type="match status" value="1"/>
</dbReference>
<dbReference type="RefSeq" id="WP_139375797.1">
    <property type="nucleotide sequence ID" value="NZ_FUYP01000017.1"/>
</dbReference>
<evidence type="ECO:0000313" key="15">
    <source>
        <dbReference type="Proteomes" id="UP000190044"/>
    </source>
</evidence>
<dbReference type="InterPro" id="IPR036097">
    <property type="entry name" value="HisK_dim/P_sf"/>
</dbReference>
<keyword evidence="7 14" id="KW-0418">Kinase</keyword>
<evidence type="ECO:0000256" key="10">
    <source>
        <dbReference type="ARBA" id="ARBA00023136"/>
    </source>
</evidence>
<feature type="domain" description="HAMP" evidence="13">
    <location>
        <begin position="184"/>
        <end position="237"/>
    </location>
</feature>
<evidence type="ECO:0000256" key="1">
    <source>
        <dbReference type="ARBA" id="ARBA00000085"/>
    </source>
</evidence>
<dbReference type="InterPro" id="IPR003594">
    <property type="entry name" value="HATPase_dom"/>
</dbReference>
<name>A0A1T5DXE2_9SPHN</name>
<dbReference type="Pfam" id="PF00672">
    <property type="entry name" value="HAMP"/>
    <property type="match status" value="1"/>
</dbReference>
<dbReference type="PRINTS" id="PR00344">
    <property type="entry name" value="BCTRLSENSOR"/>
</dbReference>
<sequence length="456" mass="49255">MSARGLGRLRRSLTLRLGVIYVALFLTSTALMFAAAYWMAVYRPLQREAQAVRREMGSLAAIDRAGGRDALIRALVERQSTGPKKPFHALIAPDGEPILANLPSWPHDPISGWTLLEADIYQAGQEHDYEALVVENRLDDGARLVVGRDVESIDDRDELFTIGSAWLILVAACLAIAGSLAMSGAVGQRIDAVTRTARRVMSGSLTERIPLRGTGDDFDELAAALNMMLGRIEESVESVRRVSDNVAHELRTPLARLHADLDELRGAGSAAERERLTDQALAEAERLQSIFDALLRIARIESGRHLAGMKSIDLTLLLADAIEFHMPEAEARGQRIESEVEPGLVIEGDRNLIFQAVSNLLDNAIKYGGEGGVVRVSALRDRKGVRIAIADRGPGIAPEHRARVTERFFRVPETAEAPGTGLGLALVNAIVALHHGQLEIGDAAPGTVVTLVLGGA</sequence>
<dbReference type="Proteomes" id="UP000190044">
    <property type="component" value="Unassembled WGS sequence"/>
</dbReference>
<dbReference type="AlphaFoldDB" id="A0A1T5DXE2"/>
<evidence type="ECO:0000256" key="5">
    <source>
        <dbReference type="ARBA" id="ARBA00022679"/>
    </source>
</evidence>
<keyword evidence="8 11" id="KW-1133">Transmembrane helix</keyword>
<evidence type="ECO:0000256" key="8">
    <source>
        <dbReference type="ARBA" id="ARBA00022989"/>
    </source>
</evidence>
<evidence type="ECO:0000256" key="9">
    <source>
        <dbReference type="ARBA" id="ARBA00023012"/>
    </source>
</evidence>
<dbReference type="Pfam" id="PF02518">
    <property type="entry name" value="HATPase_c"/>
    <property type="match status" value="1"/>
</dbReference>
<dbReference type="InterPro" id="IPR005467">
    <property type="entry name" value="His_kinase_dom"/>
</dbReference>
<dbReference type="CDD" id="cd00075">
    <property type="entry name" value="HATPase"/>
    <property type="match status" value="1"/>
</dbReference>
<evidence type="ECO:0000256" key="7">
    <source>
        <dbReference type="ARBA" id="ARBA00022777"/>
    </source>
</evidence>
<proteinExistence type="predicted"/>
<dbReference type="InterPro" id="IPR004358">
    <property type="entry name" value="Sig_transdc_His_kin-like_C"/>
</dbReference>
<keyword evidence="5" id="KW-0808">Transferase</keyword>
<dbReference type="PANTHER" id="PTHR45436">
    <property type="entry name" value="SENSOR HISTIDINE KINASE YKOH"/>
    <property type="match status" value="1"/>
</dbReference>
<keyword evidence="10 11" id="KW-0472">Membrane</keyword>
<dbReference type="SMART" id="SM00388">
    <property type="entry name" value="HisKA"/>
    <property type="match status" value="1"/>
</dbReference>
<dbReference type="EMBL" id="FUYP01000017">
    <property type="protein sequence ID" value="SKB76341.1"/>
    <property type="molecule type" value="Genomic_DNA"/>
</dbReference>
<dbReference type="PROSITE" id="PS50885">
    <property type="entry name" value="HAMP"/>
    <property type="match status" value="1"/>
</dbReference>
<keyword evidence="15" id="KW-1185">Reference proteome</keyword>
<dbReference type="GO" id="GO:0000155">
    <property type="term" value="F:phosphorelay sensor kinase activity"/>
    <property type="evidence" value="ECO:0007669"/>
    <property type="project" value="InterPro"/>
</dbReference>
<evidence type="ECO:0000256" key="4">
    <source>
        <dbReference type="ARBA" id="ARBA00022553"/>
    </source>
</evidence>
<comment type="subcellular location">
    <subcellularLocation>
        <location evidence="2">Membrane</location>
    </subcellularLocation>
</comment>
<dbReference type="InterPro" id="IPR036890">
    <property type="entry name" value="HATPase_C_sf"/>
</dbReference>
<feature type="transmembrane region" description="Helical" evidence="11">
    <location>
        <begin position="20"/>
        <end position="40"/>
    </location>
</feature>